<dbReference type="InterPro" id="IPR016186">
    <property type="entry name" value="C-type_lectin-like/link_sf"/>
</dbReference>
<dbReference type="Pfam" id="PF00059">
    <property type="entry name" value="Lectin_C"/>
    <property type="match status" value="1"/>
</dbReference>
<dbReference type="SMART" id="SM00034">
    <property type="entry name" value="CLECT"/>
    <property type="match status" value="1"/>
</dbReference>
<organism evidence="4 5">
    <name type="scientific">Gasterosteus aculeatus aculeatus</name>
    <name type="common">three-spined stickleback</name>
    <dbReference type="NCBI Taxonomy" id="481459"/>
    <lineage>
        <taxon>Eukaryota</taxon>
        <taxon>Metazoa</taxon>
        <taxon>Chordata</taxon>
        <taxon>Craniata</taxon>
        <taxon>Vertebrata</taxon>
        <taxon>Euteleostomi</taxon>
        <taxon>Actinopterygii</taxon>
        <taxon>Neopterygii</taxon>
        <taxon>Teleostei</taxon>
        <taxon>Neoteleostei</taxon>
        <taxon>Acanthomorphata</taxon>
        <taxon>Eupercaria</taxon>
        <taxon>Perciformes</taxon>
        <taxon>Cottioidei</taxon>
        <taxon>Gasterosteales</taxon>
        <taxon>Gasterosteidae</taxon>
        <taxon>Gasterosteus</taxon>
    </lineage>
</organism>
<dbReference type="InterPro" id="IPR050111">
    <property type="entry name" value="C-type_lectin/snaclec_domain"/>
</dbReference>
<dbReference type="Ensembl" id="ENSGACT00000073458.1">
    <property type="protein sequence ID" value="ENSGACP00000028375.1"/>
    <property type="gene ID" value="ENSGACG00000023904.1"/>
</dbReference>
<keyword evidence="5" id="KW-1185">Reference proteome</keyword>
<dbReference type="CDD" id="cd00037">
    <property type="entry name" value="CLECT"/>
    <property type="match status" value="1"/>
</dbReference>
<keyword evidence="1" id="KW-1015">Disulfide bond</keyword>
<name>A0AAQ4NP20_GASAC</name>
<accession>A0AAQ4NP20</accession>
<dbReference type="SUPFAM" id="SSF56436">
    <property type="entry name" value="C-type lectin-like"/>
    <property type="match status" value="1"/>
</dbReference>
<dbReference type="InterPro" id="IPR001304">
    <property type="entry name" value="C-type_lectin-like"/>
</dbReference>
<dbReference type="PANTHER" id="PTHR22803">
    <property type="entry name" value="MANNOSE, PHOSPHOLIPASE, LECTIN RECEPTOR RELATED"/>
    <property type="match status" value="1"/>
</dbReference>
<evidence type="ECO:0000256" key="1">
    <source>
        <dbReference type="ARBA" id="ARBA00023157"/>
    </source>
</evidence>
<dbReference type="Proteomes" id="UP000007635">
    <property type="component" value="Chromosome VII"/>
</dbReference>
<reference evidence="4" key="3">
    <citation type="submission" date="2025-09" db="UniProtKB">
        <authorList>
            <consortium name="Ensembl"/>
        </authorList>
    </citation>
    <scope>IDENTIFICATION</scope>
</reference>
<dbReference type="InterPro" id="IPR018378">
    <property type="entry name" value="C-type_lectin_CS"/>
</dbReference>
<dbReference type="PROSITE" id="PS50041">
    <property type="entry name" value="C_TYPE_LECTIN_2"/>
    <property type="match status" value="1"/>
</dbReference>
<feature type="domain" description="C-type lectin" evidence="3">
    <location>
        <begin position="47"/>
        <end position="164"/>
    </location>
</feature>
<evidence type="ECO:0000313" key="4">
    <source>
        <dbReference type="Ensembl" id="ENSGACP00000028375.1"/>
    </source>
</evidence>
<reference evidence="4" key="2">
    <citation type="submission" date="2025-08" db="UniProtKB">
        <authorList>
            <consortium name="Ensembl"/>
        </authorList>
    </citation>
    <scope>IDENTIFICATION</scope>
</reference>
<feature type="chain" id="PRO_5042905297" description="C-type lectin domain-containing protein" evidence="2">
    <location>
        <begin position="22"/>
        <end position="167"/>
    </location>
</feature>
<dbReference type="PROSITE" id="PS00615">
    <property type="entry name" value="C_TYPE_LECTIN_1"/>
    <property type="match status" value="1"/>
</dbReference>
<evidence type="ECO:0000256" key="2">
    <source>
        <dbReference type="SAM" id="SignalP"/>
    </source>
</evidence>
<evidence type="ECO:0000259" key="3">
    <source>
        <dbReference type="PROSITE" id="PS50041"/>
    </source>
</evidence>
<dbReference type="AlphaFoldDB" id="A0AAQ4NP20"/>
<proteinExistence type="predicted"/>
<dbReference type="GeneTree" id="ENSGT01150000286973"/>
<evidence type="ECO:0000313" key="5">
    <source>
        <dbReference type="Proteomes" id="UP000007635"/>
    </source>
</evidence>
<reference evidence="4 5" key="1">
    <citation type="journal article" date="2021" name="G3 (Bethesda)">
        <title>Improved contiguity of the threespine stickleback genome using long-read sequencing.</title>
        <authorList>
            <person name="Nath S."/>
            <person name="Shaw D.E."/>
            <person name="White M.A."/>
        </authorList>
    </citation>
    <scope>NUCLEOTIDE SEQUENCE [LARGE SCALE GENOMIC DNA]</scope>
    <source>
        <strain evidence="4 5">Lake Benthic</strain>
    </source>
</reference>
<sequence length="167" mass="18374">MRLSVVTAALLLVGILSSVTAHLEGGVVQMSCTDVVQPCGDGWSRIDENRCAKYFSTPKAFNDADAQCKSIGSELVSIHKVEEMLNVVCISFIADSEMKSVWIGAKRSGDVFVYTDGSEVDYSFWSAGQPDNFTGEEDCVEVKPKYWGVWNDDDCSDENNFICAKNM</sequence>
<keyword evidence="2" id="KW-0732">Signal</keyword>
<dbReference type="Gene3D" id="3.10.100.10">
    <property type="entry name" value="Mannose-Binding Protein A, subunit A"/>
    <property type="match status" value="1"/>
</dbReference>
<feature type="signal peptide" evidence="2">
    <location>
        <begin position="1"/>
        <end position="21"/>
    </location>
</feature>
<protein>
    <recommendedName>
        <fullName evidence="3">C-type lectin domain-containing protein</fullName>
    </recommendedName>
</protein>
<dbReference type="InterPro" id="IPR016187">
    <property type="entry name" value="CTDL_fold"/>
</dbReference>